<sequence length="138" mass="14827">MLVDLGAGLATTGGFAVYRFVPYAQAVRQGLPSPVVPWAADWPPYLQGTISHYAPLPEATSESPAIARDLKFQERDGQQLPARQAVYRGWPLYLFDLDVPGGPARGRVPGLFEVVTPDVPPLADGDDLPTWPGVYGGP</sequence>
<dbReference type="EMBL" id="CP002191">
    <property type="protein sequence ID" value="AFD24588.1"/>
    <property type="molecule type" value="Genomic_DNA"/>
</dbReference>
<name>H8GX48_DEIGI</name>
<reference evidence="1 2" key="1">
    <citation type="journal article" date="2012" name="PLoS ONE">
        <title>Genome sequence and transcriptome analysis of the radioresistant bacterium Deinococcus gobiensis: insights into the extreme environmental adaptations.</title>
        <authorList>
            <person name="Yuan M."/>
            <person name="Chen M."/>
            <person name="Zhang W."/>
            <person name="Lu W."/>
            <person name="Wang J."/>
            <person name="Yang M."/>
            <person name="Zhao P."/>
            <person name="Tang R."/>
            <person name="Li X."/>
            <person name="Hao Y."/>
            <person name="Zhou Z."/>
            <person name="Zhan Y."/>
            <person name="Yu H."/>
            <person name="Teng C."/>
            <person name="Yan Y."/>
            <person name="Ping S."/>
            <person name="Wang Y."/>
            <person name="Lin M."/>
        </authorList>
    </citation>
    <scope>NUCLEOTIDE SEQUENCE [LARGE SCALE GENOMIC DNA]</scope>
    <source>
        <strain evidence="1 2">I-0</strain>
    </source>
</reference>
<accession>H8GX48</accession>
<dbReference type="HOGENOM" id="CLU_1851860_0_0_0"/>
<protein>
    <submittedName>
        <fullName evidence="1">Uncharacterized protein</fullName>
    </submittedName>
</protein>
<dbReference type="PATRIC" id="fig|745776.4.peg.677"/>
<evidence type="ECO:0000313" key="2">
    <source>
        <dbReference type="Proteomes" id="UP000007575"/>
    </source>
</evidence>
<organism evidence="1 2">
    <name type="scientific">Deinococcus gobiensis (strain DSM 21396 / JCM 16679 / CGMCC 1.7299 / I-0)</name>
    <dbReference type="NCBI Taxonomy" id="745776"/>
    <lineage>
        <taxon>Bacteria</taxon>
        <taxon>Thermotogati</taxon>
        <taxon>Deinococcota</taxon>
        <taxon>Deinococci</taxon>
        <taxon>Deinococcales</taxon>
        <taxon>Deinococcaceae</taxon>
        <taxon>Deinococcus</taxon>
    </lineage>
</organism>
<dbReference type="KEGG" id="dgo:DGo_CA0661"/>
<keyword evidence="2" id="KW-1185">Reference proteome</keyword>
<dbReference type="Proteomes" id="UP000007575">
    <property type="component" value="Chromosome"/>
</dbReference>
<evidence type="ECO:0000313" key="1">
    <source>
        <dbReference type="EMBL" id="AFD24588.1"/>
    </source>
</evidence>
<gene>
    <name evidence="1" type="ordered locus">DGo_CA0661</name>
</gene>
<proteinExistence type="predicted"/>
<dbReference type="AlphaFoldDB" id="H8GX48"/>